<protein>
    <submittedName>
        <fullName evidence="1">Uncharacterized protein</fullName>
    </submittedName>
</protein>
<accession>A0A379KDK2</accession>
<gene>
    <name evidence="1" type="ORF">NCTC13160_04996</name>
</gene>
<dbReference type="Proteomes" id="UP000254573">
    <property type="component" value="Unassembled WGS sequence"/>
</dbReference>
<sequence>MNALAGKYGTMAAGRPPIAFWLMMIWPASCSVGA</sequence>
<name>A0A379KDK2_9BURK</name>
<evidence type="ECO:0000313" key="2">
    <source>
        <dbReference type="Proteomes" id="UP000254573"/>
    </source>
</evidence>
<proteinExistence type="predicted"/>
<organism evidence="1 2">
    <name type="scientific">Pandoraea pnomenusa</name>
    <dbReference type="NCBI Taxonomy" id="93220"/>
    <lineage>
        <taxon>Bacteria</taxon>
        <taxon>Pseudomonadati</taxon>
        <taxon>Pseudomonadota</taxon>
        <taxon>Betaproteobacteria</taxon>
        <taxon>Burkholderiales</taxon>
        <taxon>Burkholderiaceae</taxon>
        <taxon>Pandoraea</taxon>
    </lineage>
</organism>
<dbReference type="AlphaFoldDB" id="A0A379KDK2"/>
<evidence type="ECO:0000313" key="1">
    <source>
        <dbReference type="EMBL" id="SUD65898.1"/>
    </source>
</evidence>
<reference evidence="1 2" key="1">
    <citation type="submission" date="2018-06" db="EMBL/GenBank/DDBJ databases">
        <authorList>
            <consortium name="Pathogen Informatics"/>
            <person name="Doyle S."/>
        </authorList>
    </citation>
    <scope>NUCLEOTIDE SEQUENCE [LARGE SCALE GENOMIC DNA]</scope>
    <source>
        <strain evidence="1 2">NCTC13160</strain>
    </source>
</reference>
<dbReference type="EMBL" id="UGSG01000003">
    <property type="protein sequence ID" value="SUD65898.1"/>
    <property type="molecule type" value="Genomic_DNA"/>
</dbReference>